<evidence type="ECO:0000313" key="2">
    <source>
        <dbReference type="EMBL" id="KAK3729938.1"/>
    </source>
</evidence>
<reference evidence="2" key="1">
    <citation type="journal article" date="2023" name="G3 (Bethesda)">
        <title>A reference genome for the long-term kleptoplast-retaining sea slug Elysia crispata morphotype clarki.</title>
        <authorList>
            <person name="Eastman K.E."/>
            <person name="Pendleton A.L."/>
            <person name="Shaikh M.A."/>
            <person name="Suttiyut T."/>
            <person name="Ogas R."/>
            <person name="Tomko P."/>
            <person name="Gavelis G."/>
            <person name="Widhalm J.R."/>
            <person name="Wisecaver J.H."/>
        </authorList>
    </citation>
    <scope>NUCLEOTIDE SEQUENCE</scope>
    <source>
        <strain evidence="2">ECLA1</strain>
    </source>
</reference>
<name>A0AAE0Y1S1_9GAST</name>
<dbReference type="Proteomes" id="UP001283361">
    <property type="component" value="Unassembled WGS sequence"/>
</dbReference>
<dbReference type="EMBL" id="JAWDGP010007099">
    <property type="protein sequence ID" value="KAK3729938.1"/>
    <property type="molecule type" value="Genomic_DNA"/>
</dbReference>
<accession>A0AAE0Y1S1</accession>
<dbReference type="InterPro" id="IPR013783">
    <property type="entry name" value="Ig-like_fold"/>
</dbReference>
<dbReference type="AlphaFoldDB" id="A0AAE0Y1S1"/>
<evidence type="ECO:0008006" key="4">
    <source>
        <dbReference type="Google" id="ProtNLM"/>
    </source>
</evidence>
<sequence>MSTQMLLALLIIPAIMERGSEALVCTTNVDCVNIPTGATGVCANQICACLPYYTITAIGCDLRITAPTLHSNSVQGMARGGDYSFTCIPAVSIAQQNSVTYRLMRNNKEVTSTRDNQTFMLWNVADHDAGTYTCIHSFDNQWSPKSNEMVIRVVDAGWVCSSDQGCPSSQGYRRSCDTTINRCVCEDNYQRKGNECVYREISTNKMGTNFSKWYHLI</sequence>
<organism evidence="2 3">
    <name type="scientific">Elysia crispata</name>
    <name type="common">lettuce slug</name>
    <dbReference type="NCBI Taxonomy" id="231223"/>
    <lineage>
        <taxon>Eukaryota</taxon>
        <taxon>Metazoa</taxon>
        <taxon>Spiralia</taxon>
        <taxon>Lophotrochozoa</taxon>
        <taxon>Mollusca</taxon>
        <taxon>Gastropoda</taxon>
        <taxon>Heterobranchia</taxon>
        <taxon>Euthyneura</taxon>
        <taxon>Panpulmonata</taxon>
        <taxon>Sacoglossa</taxon>
        <taxon>Placobranchoidea</taxon>
        <taxon>Plakobranchidae</taxon>
        <taxon>Elysia</taxon>
    </lineage>
</organism>
<comment type="caution">
    <text evidence="2">The sequence shown here is derived from an EMBL/GenBank/DDBJ whole genome shotgun (WGS) entry which is preliminary data.</text>
</comment>
<evidence type="ECO:0000313" key="3">
    <source>
        <dbReference type="Proteomes" id="UP001283361"/>
    </source>
</evidence>
<gene>
    <name evidence="2" type="ORF">RRG08_051908</name>
</gene>
<dbReference type="Gene3D" id="2.60.40.10">
    <property type="entry name" value="Immunoglobulins"/>
    <property type="match status" value="1"/>
</dbReference>
<protein>
    <recommendedName>
        <fullName evidence="4">Ig-like domain-containing protein</fullName>
    </recommendedName>
</protein>
<keyword evidence="1" id="KW-0732">Signal</keyword>
<keyword evidence="3" id="KW-1185">Reference proteome</keyword>
<evidence type="ECO:0000256" key="1">
    <source>
        <dbReference type="SAM" id="SignalP"/>
    </source>
</evidence>
<proteinExistence type="predicted"/>
<feature type="signal peptide" evidence="1">
    <location>
        <begin position="1"/>
        <end position="22"/>
    </location>
</feature>
<feature type="chain" id="PRO_5042031870" description="Ig-like domain-containing protein" evidence="1">
    <location>
        <begin position="23"/>
        <end position="217"/>
    </location>
</feature>
<dbReference type="SUPFAM" id="SSF48726">
    <property type="entry name" value="Immunoglobulin"/>
    <property type="match status" value="1"/>
</dbReference>
<dbReference type="InterPro" id="IPR036179">
    <property type="entry name" value="Ig-like_dom_sf"/>
</dbReference>